<feature type="compositionally biased region" description="Pro residues" evidence="1">
    <location>
        <begin position="25"/>
        <end position="42"/>
    </location>
</feature>
<feature type="region of interest" description="Disordered" evidence="1">
    <location>
        <begin position="1"/>
        <end position="67"/>
    </location>
</feature>
<evidence type="ECO:0000256" key="1">
    <source>
        <dbReference type="SAM" id="MobiDB-lite"/>
    </source>
</evidence>
<dbReference type="Proteomes" id="UP000663873">
    <property type="component" value="Unassembled WGS sequence"/>
</dbReference>
<accession>A0A821ZGS6</accession>
<feature type="compositionally biased region" description="Polar residues" evidence="1">
    <location>
        <begin position="57"/>
        <end position="67"/>
    </location>
</feature>
<sequence length="67" mass="7251">KTNMEQQSTNSPPSATFSPNNQIPPLSPAPTQLPPVVHPPPQSLTNGSKSLEETRTESTVPIQNQFE</sequence>
<protein>
    <submittedName>
        <fullName evidence="2">Uncharacterized protein</fullName>
    </submittedName>
</protein>
<name>A0A821ZGS6_9BILA</name>
<dbReference type="EMBL" id="CAJOBP010103567">
    <property type="protein sequence ID" value="CAF4982817.1"/>
    <property type="molecule type" value="Genomic_DNA"/>
</dbReference>
<comment type="caution">
    <text evidence="2">The sequence shown here is derived from an EMBL/GenBank/DDBJ whole genome shotgun (WGS) entry which is preliminary data.</text>
</comment>
<keyword evidence="3" id="KW-1185">Reference proteome</keyword>
<evidence type="ECO:0000313" key="3">
    <source>
        <dbReference type="Proteomes" id="UP000663873"/>
    </source>
</evidence>
<reference evidence="2" key="1">
    <citation type="submission" date="2021-02" db="EMBL/GenBank/DDBJ databases">
        <authorList>
            <person name="Nowell W R."/>
        </authorList>
    </citation>
    <scope>NUCLEOTIDE SEQUENCE</scope>
</reference>
<organism evidence="2 3">
    <name type="scientific">Rotaria socialis</name>
    <dbReference type="NCBI Taxonomy" id="392032"/>
    <lineage>
        <taxon>Eukaryota</taxon>
        <taxon>Metazoa</taxon>
        <taxon>Spiralia</taxon>
        <taxon>Gnathifera</taxon>
        <taxon>Rotifera</taxon>
        <taxon>Eurotatoria</taxon>
        <taxon>Bdelloidea</taxon>
        <taxon>Philodinida</taxon>
        <taxon>Philodinidae</taxon>
        <taxon>Rotaria</taxon>
    </lineage>
</organism>
<evidence type="ECO:0000313" key="2">
    <source>
        <dbReference type="EMBL" id="CAF4982817.1"/>
    </source>
</evidence>
<feature type="non-terminal residue" evidence="2">
    <location>
        <position position="67"/>
    </location>
</feature>
<dbReference type="AlphaFoldDB" id="A0A821ZGS6"/>
<feature type="compositionally biased region" description="Polar residues" evidence="1">
    <location>
        <begin position="1"/>
        <end position="23"/>
    </location>
</feature>
<proteinExistence type="predicted"/>
<gene>
    <name evidence="2" type="ORF">UJA718_LOCUS49401</name>
</gene>
<feature type="non-terminal residue" evidence="2">
    <location>
        <position position="1"/>
    </location>
</feature>